<accession>A0A7X6N2H5</accession>
<protein>
    <submittedName>
        <fullName evidence="1">Uncharacterized protein</fullName>
    </submittedName>
</protein>
<comment type="caution">
    <text evidence="1">The sequence shown here is derived from an EMBL/GenBank/DDBJ whole genome shotgun (WGS) entry which is preliminary data.</text>
</comment>
<proteinExistence type="predicted"/>
<gene>
    <name evidence="1" type="ORF">HF964_01510</name>
</gene>
<reference evidence="1 2" key="1">
    <citation type="submission" date="2020-04" db="EMBL/GenBank/DDBJ databases">
        <title>MicrobeNet Type strains.</title>
        <authorList>
            <person name="Nicholson A.C."/>
        </authorList>
    </citation>
    <scope>NUCLEOTIDE SEQUENCE [LARGE SCALE GENOMIC DNA]</scope>
    <source>
        <strain evidence="1 2">CCUG 61472</strain>
    </source>
</reference>
<organism evidence="1 2">
    <name type="scientific">Periweissella fabalis</name>
    <dbReference type="NCBI Taxonomy" id="1070421"/>
    <lineage>
        <taxon>Bacteria</taxon>
        <taxon>Bacillati</taxon>
        <taxon>Bacillota</taxon>
        <taxon>Bacilli</taxon>
        <taxon>Lactobacillales</taxon>
        <taxon>Lactobacillaceae</taxon>
        <taxon>Periweissella</taxon>
    </lineage>
</organism>
<dbReference type="Proteomes" id="UP000549765">
    <property type="component" value="Unassembled WGS sequence"/>
</dbReference>
<name>A0A7X6N2H5_9LACO</name>
<sequence length="55" mass="6203">MKEYALYKGEELICMGTAEHIAEVTGVKVSSIEWMRTPTYKKRAGDNAKVLVELN</sequence>
<keyword evidence="2" id="KW-1185">Reference proteome</keyword>
<dbReference type="RefSeq" id="WP_168721280.1">
    <property type="nucleotide sequence ID" value="NZ_JAAXPN010000001.1"/>
</dbReference>
<evidence type="ECO:0000313" key="1">
    <source>
        <dbReference type="EMBL" id="NKZ23487.1"/>
    </source>
</evidence>
<dbReference type="AlphaFoldDB" id="A0A7X6N2H5"/>
<evidence type="ECO:0000313" key="2">
    <source>
        <dbReference type="Proteomes" id="UP000549765"/>
    </source>
</evidence>
<dbReference type="EMBL" id="JAAXPN010000001">
    <property type="protein sequence ID" value="NKZ23487.1"/>
    <property type="molecule type" value="Genomic_DNA"/>
</dbReference>